<dbReference type="PRINTS" id="PR00853">
    <property type="entry name" value="XPGRADSUPER"/>
</dbReference>
<evidence type="ECO:0000256" key="6">
    <source>
        <dbReference type="SAM" id="MobiDB-lite"/>
    </source>
</evidence>
<evidence type="ECO:0000313" key="9">
    <source>
        <dbReference type="Proteomes" id="UP000799437"/>
    </source>
</evidence>
<proteinExistence type="predicted"/>
<dbReference type="InterPro" id="IPR036279">
    <property type="entry name" value="5-3_exonuclease_C_sf"/>
</dbReference>
<gene>
    <name evidence="8" type="ORF">EJ05DRAFT_361291</name>
</gene>
<evidence type="ECO:0000259" key="7">
    <source>
        <dbReference type="SMART" id="SM00484"/>
    </source>
</evidence>
<keyword evidence="2" id="KW-0540">Nuclease</keyword>
<keyword evidence="4" id="KW-0378">Hydrolase</keyword>
<dbReference type="Gene3D" id="3.40.50.1010">
    <property type="entry name" value="5'-nuclease"/>
    <property type="match status" value="2"/>
</dbReference>
<dbReference type="GeneID" id="54482126"/>
<keyword evidence="3" id="KW-0479">Metal-binding</keyword>
<feature type="domain" description="XPG-I" evidence="7">
    <location>
        <begin position="116"/>
        <end position="189"/>
    </location>
</feature>
<dbReference type="PANTHER" id="PTHR11081:SF62">
    <property type="entry name" value="XPG-I DOMAIN-CONTAINING PROTEIN"/>
    <property type="match status" value="1"/>
</dbReference>
<evidence type="ECO:0000256" key="2">
    <source>
        <dbReference type="ARBA" id="ARBA00022722"/>
    </source>
</evidence>
<dbReference type="SMART" id="SM00484">
    <property type="entry name" value="XPGI"/>
    <property type="match status" value="1"/>
</dbReference>
<dbReference type="InterPro" id="IPR008918">
    <property type="entry name" value="HhH2"/>
</dbReference>
<dbReference type="GO" id="GO:0017108">
    <property type="term" value="F:5'-flap endonuclease activity"/>
    <property type="evidence" value="ECO:0007669"/>
    <property type="project" value="TreeGrafter"/>
</dbReference>
<dbReference type="Proteomes" id="UP000799437">
    <property type="component" value="Unassembled WGS sequence"/>
</dbReference>
<dbReference type="AlphaFoldDB" id="A0A6A6W907"/>
<evidence type="ECO:0000256" key="5">
    <source>
        <dbReference type="ARBA" id="ARBA00022842"/>
    </source>
</evidence>
<keyword evidence="5" id="KW-0460">Magnesium</keyword>
<dbReference type="OrthoDB" id="2959108at2759"/>
<dbReference type="GO" id="GO:0003677">
    <property type="term" value="F:DNA binding"/>
    <property type="evidence" value="ECO:0007669"/>
    <property type="project" value="InterPro"/>
</dbReference>
<dbReference type="PANTHER" id="PTHR11081">
    <property type="entry name" value="FLAP ENDONUCLEASE FAMILY MEMBER"/>
    <property type="match status" value="1"/>
</dbReference>
<dbReference type="InterPro" id="IPR006084">
    <property type="entry name" value="XPG/Rad2"/>
</dbReference>
<organism evidence="8 9">
    <name type="scientific">Pseudovirgaria hyperparasitica</name>
    <dbReference type="NCBI Taxonomy" id="470096"/>
    <lineage>
        <taxon>Eukaryota</taxon>
        <taxon>Fungi</taxon>
        <taxon>Dikarya</taxon>
        <taxon>Ascomycota</taxon>
        <taxon>Pezizomycotina</taxon>
        <taxon>Dothideomycetes</taxon>
        <taxon>Dothideomycetes incertae sedis</taxon>
        <taxon>Acrospermales</taxon>
        <taxon>Acrospermaceae</taxon>
        <taxon>Pseudovirgaria</taxon>
    </lineage>
</organism>
<dbReference type="Gene3D" id="1.10.150.20">
    <property type="entry name" value="5' to 3' exonuclease, C-terminal subdomain"/>
    <property type="match status" value="1"/>
</dbReference>
<protein>
    <submittedName>
        <fullName evidence="8">PIN domain-like protein</fullName>
    </submittedName>
</protein>
<accession>A0A6A6W907</accession>
<feature type="region of interest" description="Disordered" evidence="6">
    <location>
        <begin position="422"/>
        <end position="495"/>
    </location>
</feature>
<feature type="compositionally biased region" description="Polar residues" evidence="6">
    <location>
        <begin position="439"/>
        <end position="450"/>
    </location>
</feature>
<dbReference type="GO" id="GO:0006281">
    <property type="term" value="P:DNA repair"/>
    <property type="evidence" value="ECO:0007669"/>
    <property type="project" value="UniProtKB-ARBA"/>
</dbReference>
<reference evidence="8" key="1">
    <citation type="journal article" date="2020" name="Stud. Mycol.">
        <title>101 Dothideomycetes genomes: a test case for predicting lifestyles and emergence of pathogens.</title>
        <authorList>
            <person name="Haridas S."/>
            <person name="Albert R."/>
            <person name="Binder M."/>
            <person name="Bloem J."/>
            <person name="Labutti K."/>
            <person name="Salamov A."/>
            <person name="Andreopoulos B."/>
            <person name="Baker S."/>
            <person name="Barry K."/>
            <person name="Bills G."/>
            <person name="Bluhm B."/>
            <person name="Cannon C."/>
            <person name="Castanera R."/>
            <person name="Culley D."/>
            <person name="Daum C."/>
            <person name="Ezra D."/>
            <person name="Gonzalez J."/>
            <person name="Henrissat B."/>
            <person name="Kuo A."/>
            <person name="Liang C."/>
            <person name="Lipzen A."/>
            <person name="Lutzoni F."/>
            <person name="Magnuson J."/>
            <person name="Mondo S."/>
            <person name="Nolan M."/>
            <person name="Ohm R."/>
            <person name="Pangilinan J."/>
            <person name="Park H.-J."/>
            <person name="Ramirez L."/>
            <person name="Alfaro M."/>
            <person name="Sun H."/>
            <person name="Tritt A."/>
            <person name="Yoshinaga Y."/>
            <person name="Zwiers L.-H."/>
            <person name="Turgeon B."/>
            <person name="Goodwin S."/>
            <person name="Spatafora J."/>
            <person name="Crous P."/>
            <person name="Grigoriev I."/>
        </authorList>
    </citation>
    <scope>NUCLEOTIDE SEQUENCE</scope>
    <source>
        <strain evidence="8">CBS 121739</strain>
    </source>
</reference>
<sequence>MGIPGLWDILGDGELTSLAELSTRHYEQHGRPLRVAVDEAGWRFKNLTPQQVAFIKQKEPRANPVEKALLFRILKLRRLNIQPIFVFDGPGRPHKRGGASGHIEWDKVALVYELLNNLGVPHHRAPGEAEAECARLQELGIVDAVWSEDGDSFMFGCTLLLRDFREDNKKSDTHVRVHRAEELKTRYGIDREGLVLFALANGCDYTKGVHGCGTQKALKLIREDDGRIGRSLCQRAENTAQVWKESYCEVLTRHLGPLPPDFPDKRALRYCKSPTISMDEELWNLRGLQQGWDRQINQTTLRGFLRYRFNFTTKTFLKHITPHLLVRQLLAQTQKPQGSGPRNPQNIQLVHQRVRKASENEHRYERKIKFDPQALVTFDLSEQPPEEDWSKFVTKSEPYFSPIAMVETEILECTLRASLPPETFEPHVSTQKSQKRKSNVTCTPESTSNVEPEAKPKKRKTTAKRPQALTETDRNSDKGAPLWVNKPQSKSKKATVPSYSHTHLHPHQISSAYPKPDAAYLSKSTVTIDLGENSDDDELPNLSQIMHLSTDRISHGSAERLPNPKTAIDRAASTLRQNNNTTSNFELIDLT</sequence>
<dbReference type="SMART" id="SM00279">
    <property type="entry name" value="HhH2"/>
    <property type="match status" value="1"/>
</dbReference>
<dbReference type="SUPFAM" id="SSF47807">
    <property type="entry name" value="5' to 3' exonuclease, C-terminal subdomain"/>
    <property type="match status" value="1"/>
</dbReference>
<dbReference type="GO" id="GO:0046872">
    <property type="term" value="F:metal ion binding"/>
    <property type="evidence" value="ECO:0007669"/>
    <property type="project" value="UniProtKB-KW"/>
</dbReference>
<evidence type="ECO:0000256" key="1">
    <source>
        <dbReference type="ARBA" id="ARBA00001946"/>
    </source>
</evidence>
<dbReference type="RefSeq" id="XP_033601130.1">
    <property type="nucleotide sequence ID" value="XM_033741072.1"/>
</dbReference>
<dbReference type="CDD" id="cd09870">
    <property type="entry name" value="PIN_YEN1"/>
    <property type="match status" value="1"/>
</dbReference>
<keyword evidence="9" id="KW-1185">Reference proteome</keyword>
<dbReference type="InterPro" id="IPR006085">
    <property type="entry name" value="XPG_DNA_repair_N"/>
</dbReference>
<dbReference type="EMBL" id="ML996571">
    <property type="protein sequence ID" value="KAF2758679.1"/>
    <property type="molecule type" value="Genomic_DNA"/>
</dbReference>
<dbReference type="SUPFAM" id="SSF88723">
    <property type="entry name" value="PIN domain-like"/>
    <property type="match status" value="1"/>
</dbReference>
<evidence type="ECO:0000256" key="3">
    <source>
        <dbReference type="ARBA" id="ARBA00022723"/>
    </source>
</evidence>
<dbReference type="InterPro" id="IPR006086">
    <property type="entry name" value="XPG-I_dom"/>
</dbReference>
<dbReference type="Pfam" id="PF00752">
    <property type="entry name" value="XPG_N"/>
    <property type="match status" value="1"/>
</dbReference>
<name>A0A6A6W907_9PEZI</name>
<comment type="cofactor">
    <cofactor evidence="1">
        <name>Mg(2+)</name>
        <dbReference type="ChEBI" id="CHEBI:18420"/>
    </cofactor>
</comment>
<evidence type="ECO:0000313" key="8">
    <source>
        <dbReference type="EMBL" id="KAF2758679.1"/>
    </source>
</evidence>
<dbReference type="Pfam" id="PF00867">
    <property type="entry name" value="XPG_I"/>
    <property type="match status" value="1"/>
</dbReference>
<dbReference type="InterPro" id="IPR029060">
    <property type="entry name" value="PIN-like_dom_sf"/>
</dbReference>
<evidence type="ECO:0000256" key="4">
    <source>
        <dbReference type="ARBA" id="ARBA00022801"/>
    </source>
</evidence>